<dbReference type="Proteomes" id="UP000184335">
    <property type="component" value="Unassembled WGS sequence"/>
</dbReference>
<feature type="chain" id="PRO_5012500227" description="Pyruvate decarboxylase" evidence="1">
    <location>
        <begin position="23"/>
        <end position="186"/>
    </location>
</feature>
<evidence type="ECO:0008006" key="4">
    <source>
        <dbReference type="Google" id="ProtNLM"/>
    </source>
</evidence>
<dbReference type="AlphaFoldDB" id="A0A1M6E984"/>
<keyword evidence="1" id="KW-0732">Signal</keyword>
<dbReference type="RefSeq" id="WP_073179319.1">
    <property type="nucleotide sequence ID" value="NZ_CP171011.1"/>
</dbReference>
<organism evidence="2 3">
    <name type="scientific">Cruoricaptor ignavus</name>
    <dbReference type="NCBI Taxonomy" id="1118202"/>
    <lineage>
        <taxon>Bacteria</taxon>
        <taxon>Pseudomonadati</taxon>
        <taxon>Bacteroidota</taxon>
        <taxon>Flavobacteriia</taxon>
        <taxon>Flavobacteriales</taxon>
        <taxon>Weeksellaceae</taxon>
        <taxon>Cruoricaptor</taxon>
    </lineage>
</organism>
<name>A0A1M6E984_9FLAO</name>
<dbReference type="OrthoDB" id="1270687at2"/>
<evidence type="ECO:0000313" key="2">
    <source>
        <dbReference type="EMBL" id="SHI82084.1"/>
    </source>
</evidence>
<gene>
    <name evidence="2" type="ORF">SAMN05443429_10530</name>
</gene>
<proteinExistence type="predicted"/>
<evidence type="ECO:0000313" key="3">
    <source>
        <dbReference type="Proteomes" id="UP000184335"/>
    </source>
</evidence>
<evidence type="ECO:0000256" key="1">
    <source>
        <dbReference type="SAM" id="SignalP"/>
    </source>
</evidence>
<accession>A0A1M6E984</accession>
<dbReference type="STRING" id="1118202.SAMN05443429_10530"/>
<keyword evidence="3" id="KW-1185">Reference proteome</keyword>
<protein>
    <recommendedName>
        <fullName evidence="4">Pyruvate decarboxylase</fullName>
    </recommendedName>
</protein>
<feature type="signal peptide" evidence="1">
    <location>
        <begin position="1"/>
        <end position="22"/>
    </location>
</feature>
<sequence>MKIRLSPVIPLFLAVLSFQLAAGQRHALPEGKGFSRILYFSPEIEPDIDELKAPTYEAFFSAVSDHAEQFKKRSMLRVEDPLNYDDVDDELVKIFCENNDADFAIVPKIQYFKVGIGQYVFSNQAVVSMKLFDKEGNLISESSYDTLRRKYRVLGSTENSVKIGTSGAMNDIKKEIRRATRKNLKS</sequence>
<reference evidence="2 3" key="1">
    <citation type="submission" date="2016-11" db="EMBL/GenBank/DDBJ databases">
        <authorList>
            <person name="Jaros S."/>
            <person name="Januszkiewicz K."/>
            <person name="Wedrychowicz H."/>
        </authorList>
    </citation>
    <scope>NUCLEOTIDE SEQUENCE [LARGE SCALE GENOMIC DNA]</scope>
    <source>
        <strain evidence="2 3">DSM 25479</strain>
    </source>
</reference>
<dbReference type="EMBL" id="FQYI01000005">
    <property type="protein sequence ID" value="SHI82084.1"/>
    <property type="molecule type" value="Genomic_DNA"/>
</dbReference>